<dbReference type="Proteomes" id="UP000230709">
    <property type="component" value="Chromosome"/>
</dbReference>
<keyword evidence="7" id="KW-1185">Reference proteome</keyword>
<feature type="transmembrane region" description="Helical" evidence="4">
    <location>
        <begin position="340"/>
        <end position="359"/>
    </location>
</feature>
<reference evidence="7" key="1">
    <citation type="submission" date="2017-10" db="EMBL/GenBank/DDBJ databases">
        <title>Completed PacBio SMRT sequence of Methylosinus trichosporium OB3b reveals presence of a third large plasmid.</title>
        <authorList>
            <person name="Charles T.C."/>
            <person name="Lynch M.D.J."/>
            <person name="Heil J.R."/>
            <person name="Cheng J."/>
        </authorList>
    </citation>
    <scope>NUCLEOTIDE SEQUENCE [LARGE SCALE GENOMIC DNA]</scope>
    <source>
        <strain evidence="7">OB3b</strain>
    </source>
</reference>
<dbReference type="Gene3D" id="1.20.1250.20">
    <property type="entry name" value="MFS general substrate transporter like domains"/>
    <property type="match status" value="2"/>
</dbReference>
<dbReference type="SUPFAM" id="SSF103473">
    <property type="entry name" value="MFS general substrate transporter"/>
    <property type="match status" value="1"/>
</dbReference>
<feature type="transmembrane region" description="Helical" evidence="4">
    <location>
        <begin position="249"/>
        <end position="270"/>
    </location>
</feature>
<feature type="transmembrane region" description="Helical" evidence="4">
    <location>
        <begin position="70"/>
        <end position="96"/>
    </location>
</feature>
<dbReference type="InterPro" id="IPR020846">
    <property type="entry name" value="MFS_dom"/>
</dbReference>
<dbReference type="InterPro" id="IPR036259">
    <property type="entry name" value="MFS_trans_sf"/>
</dbReference>
<evidence type="ECO:0000256" key="3">
    <source>
        <dbReference type="ARBA" id="ARBA00023136"/>
    </source>
</evidence>
<feature type="transmembrane region" description="Helical" evidence="4">
    <location>
        <begin position="108"/>
        <end position="126"/>
    </location>
</feature>
<name>A0A2D2D5F6_METT3</name>
<dbReference type="RefSeq" id="WP_003612018.1">
    <property type="nucleotide sequence ID" value="NZ_ADVE02000001.1"/>
</dbReference>
<dbReference type="EMBL" id="CP023737">
    <property type="protein sequence ID" value="ATQ70271.1"/>
    <property type="molecule type" value="Genomic_DNA"/>
</dbReference>
<accession>A0A2D2D5F6</accession>
<feature type="transmembrane region" description="Helical" evidence="4">
    <location>
        <begin position="215"/>
        <end position="237"/>
    </location>
</feature>
<dbReference type="PROSITE" id="PS50850">
    <property type="entry name" value="MFS"/>
    <property type="match status" value="1"/>
</dbReference>
<evidence type="ECO:0000256" key="4">
    <source>
        <dbReference type="SAM" id="Phobius"/>
    </source>
</evidence>
<gene>
    <name evidence="6" type="ORF">CQW49_06890</name>
</gene>
<dbReference type="AlphaFoldDB" id="A0A2D2D5F6"/>
<protein>
    <submittedName>
        <fullName evidence="6">MFS transporter</fullName>
    </submittedName>
</protein>
<evidence type="ECO:0000256" key="1">
    <source>
        <dbReference type="ARBA" id="ARBA00022692"/>
    </source>
</evidence>
<evidence type="ECO:0000313" key="6">
    <source>
        <dbReference type="EMBL" id="ATQ70271.1"/>
    </source>
</evidence>
<dbReference type="KEGG" id="mtw:CQW49_06890"/>
<dbReference type="PANTHER" id="PTHR23539:SF1">
    <property type="entry name" value="MAJOR FACILITATOR SUPERFAMILY (MFS) PROFILE DOMAIN-CONTAINING PROTEIN"/>
    <property type="match status" value="1"/>
</dbReference>
<feature type="transmembrane region" description="Helical" evidence="4">
    <location>
        <begin position="37"/>
        <end position="58"/>
    </location>
</feature>
<dbReference type="STRING" id="595536.GCA_000178815_03777"/>
<feature type="transmembrane region" description="Helical" evidence="4">
    <location>
        <begin position="305"/>
        <end position="328"/>
    </location>
</feature>
<keyword evidence="3 4" id="KW-0472">Membrane</keyword>
<sequence length="404" mass="41613">MRSERGLDVVNFLLADVQGGVGPFLAIYLWSSRHWDATQIGVVMTIAGVSTVLAKTPAGALVDRTSHKRGLVAAACLLVAVGASALALFPGFWPAAAAQAMVGACDAAFPPAIAAISLGVVGRALFAGRVGRNEVFNHLGNVVAAVLAGLAGWLIAPVAALWLVALFASVSALALRMIDPREIDDRVARGLDDGAGESKRRSPNGLRIILESRPLLIFTAAITLFHFANAAMLPLVGERLSVGEDQKGSMFMAACIVVAQIVMIPMAALAGAKAGTWGRKPLLLAAFAALPLRGALYTLTDDPAFLIAVQMLDGVGAGLFGALFFIVVADLTEGSGHYNLALGAVGATWGAGAALSNAVAGVVVDRAGFDAAFLFLAGIATLAFLLLWLAMPETLVATPTARRP</sequence>
<dbReference type="Pfam" id="PF07690">
    <property type="entry name" value="MFS_1"/>
    <property type="match status" value="1"/>
</dbReference>
<evidence type="ECO:0000313" key="7">
    <source>
        <dbReference type="Proteomes" id="UP000230709"/>
    </source>
</evidence>
<feature type="transmembrane region" description="Helical" evidence="4">
    <location>
        <begin position="138"/>
        <end position="155"/>
    </location>
</feature>
<dbReference type="PANTHER" id="PTHR23539">
    <property type="entry name" value="MFS TRANSPORTER"/>
    <property type="match status" value="1"/>
</dbReference>
<dbReference type="GO" id="GO:0022857">
    <property type="term" value="F:transmembrane transporter activity"/>
    <property type="evidence" value="ECO:0007669"/>
    <property type="project" value="InterPro"/>
</dbReference>
<organism evidence="6 7">
    <name type="scientific">Methylosinus trichosporium (strain ATCC 35070 / NCIMB 11131 / UNIQEM 75 / OB3b)</name>
    <dbReference type="NCBI Taxonomy" id="595536"/>
    <lineage>
        <taxon>Bacteria</taxon>
        <taxon>Pseudomonadati</taxon>
        <taxon>Pseudomonadota</taxon>
        <taxon>Alphaproteobacteria</taxon>
        <taxon>Hyphomicrobiales</taxon>
        <taxon>Methylocystaceae</taxon>
        <taxon>Methylosinus</taxon>
    </lineage>
</organism>
<feature type="transmembrane region" description="Helical" evidence="4">
    <location>
        <begin position="12"/>
        <end position="31"/>
    </location>
</feature>
<proteinExistence type="predicted"/>
<dbReference type="InterPro" id="IPR011701">
    <property type="entry name" value="MFS"/>
</dbReference>
<keyword evidence="2 4" id="KW-1133">Transmembrane helix</keyword>
<evidence type="ECO:0000256" key="2">
    <source>
        <dbReference type="ARBA" id="ARBA00022989"/>
    </source>
</evidence>
<keyword evidence="1 4" id="KW-0812">Transmembrane</keyword>
<feature type="transmembrane region" description="Helical" evidence="4">
    <location>
        <begin position="371"/>
        <end position="390"/>
    </location>
</feature>
<feature type="domain" description="Major facilitator superfamily (MFS) profile" evidence="5">
    <location>
        <begin position="207"/>
        <end position="404"/>
    </location>
</feature>
<evidence type="ECO:0000259" key="5">
    <source>
        <dbReference type="PROSITE" id="PS50850"/>
    </source>
</evidence>